<dbReference type="InterPro" id="IPR044432">
    <property type="entry name" value="Set10/Efm1_SET"/>
</dbReference>
<dbReference type="GO" id="GO:0005737">
    <property type="term" value="C:cytoplasm"/>
    <property type="evidence" value="ECO:0007669"/>
    <property type="project" value="UniProtKB-SubCell"/>
</dbReference>
<dbReference type="eggNOG" id="KOG1337">
    <property type="taxonomic scope" value="Eukaryota"/>
</dbReference>
<dbReference type="RefSeq" id="XP_716460.1">
    <property type="nucleotide sequence ID" value="XM_711367.1"/>
</dbReference>
<dbReference type="InParanoid" id="A0A1D8PTX3"/>
<dbReference type="KEGG" id="cal:CAALFM_CR09310WA"/>
<reference evidence="4 5" key="1">
    <citation type="journal article" date="2004" name="Proc. Natl. Acad. Sci. U.S.A.">
        <title>The diploid genome sequence of Candida albicans.</title>
        <authorList>
            <person name="Jones T."/>
            <person name="Federspiel N.A."/>
            <person name="Chibana H."/>
            <person name="Dungan J."/>
            <person name="Kalman S."/>
            <person name="Magee B.B."/>
            <person name="Newport G."/>
            <person name="Thorstenson Y.R."/>
            <person name="Agabian N."/>
            <person name="Magee P.T."/>
            <person name="Davis R.W."/>
            <person name="Scherer S."/>
        </authorList>
    </citation>
    <scope>NUCLEOTIDE SEQUENCE [LARGE SCALE GENOMIC DNA]</scope>
    <source>
        <strain evidence="5">SC5314 / ATCC MYA-2876</strain>
    </source>
</reference>
<dbReference type="PIRSF" id="PIRSF037136">
    <property type="entry name" value="Ribosomal_Lys-mtfrase-1"/>
    <property type="match status" value="1"/>
</dbReference>
<dbReference type="GO" id="GO:0016279">
    <property type="term" value="F:protein-lysine N-methyltransferase activity"/>
    <property type="evidence" value="ECO:0000318"/>
    <property type="project" value="GO_Central"/>
</dbReference>
<dbReference type="EMBL" id="CP017630">
    <property type="protein sequence ID" value="AOW31593.1"/>
    <property type="molecule type" value="Genomic_DNA"/>
</dbReference>
<dbReference type="GO" id="GO:0032259">
    <property type="term" value="P:methylation"/>
    <property type="evidence" value="ECO:0007669"/>
    <property type="project" value="UniProtKB-UniRule"/>
</dbReference>
<comment type="similarity">
    <text evidence="1">Belongs to the class V-like SAM-binding methyltransferase superfamily. RKM1 family.</text>
</comment>
<reference evidence="4 5" key="2">
    <citation type="journal article" date="2007" name="Genome Biol.">
        <title>Assembly of the Candida albicans genome into sixteen supercontigs aligned on the eight chromosomes.</title>
        <authorList>
            <person name="van het Hoog M."/>
            <person name="Rast T.J."/>
            <person name="Martchenko M."/>
            <person name="Grindle S."/>
            <person name="Dignard D."/>
            <person name="Hogues H."/>
            <person name="Cuomo C."/>
            <person name="Berriman M."/>
            <person name="Scherer S."/>
            <person name="Magee B.B."/>
            <person name="Whiteway M."/>
            <person name="Chibana H."/>
            <person name="Nantel A."/>
            <person name="Magee P.T."/>
        </authorList>
    </citation>
    <scope>GENOME REANNOTATION</scope>
    <source>
        <strain evidence="5">SC5314 / ATCC MYA-2876</strain>
    </source>
</reference>
<dbReference type="AlphaFoldDB" id="A0A1D8PTX3"/>
<protein>
    <recommendedName>
        <fullName evidence="1">Protein-lysine N-methyltransferase</fullName>
    </recommendedName>
</protein>
<proteinExistence type="inferred from homology"/>
<dbReference type="Proteomes" id="UP000000559">
    <property type="component" value="Chromosome R"/>
</dbReference>
<keyword evidence="5" id="KW-1185">Reference proteome</keyword>
<dbReference type="PANTHER" id="PTHR13271">
    <property type="entry name" value="UNCHARACTERIZED PUTATIVE METHYLTRANSFERASE"/>
    <property type="match status" value="1"/>
</dbReference>
<accession>A0A1D8PTX3</accession>
<dbReference type="OMA" id="FLWSHLI"/>
<dbReference type="InterPro" id="IPR050600">
    <property type="entry name" value="SETD3_SETD6_MTase"/>
</dbReference>
<dbReference type="InterPro" id="IPR001214">
    <property type="entry name" value="SET_dom"/>
</dbReference>
<gene>
    <name evidence="4" type="ordered locus">CAALFM_CR09310WA</name>
    <name evidence="3" type="ordered locus">orf19.7326</name>
</gene>
<keyword evidence="1" id="KW-0963">Cytoplasm</keyword>
<evidence type="ECO:0000313" key="4">
    <source>
        <dbReference type="EMBL" id="AOW31593.1"/>
    </source>
</evidence>
<keyword evidence="1" id="KW-0808">Transferase</keyword>
<feature type="domain" description="SET" evidence="2">
    <location>
        <begin position="110"/>
        <end position="269"/>
    </location>
</feature>
<evidence type="ECO:0000313" key="5">
    <source>
        <dbReference type="Proteomes" id="UP000000559"/>
    </source>
</evidence>
<name>A0A1D8PTX3_CANAL</name>
<comment type="subcellular location">
    <subcellularLocation>
        <location evidence="1">Cytoplasm</location>
    </subcellularLocation>
</comment>
<dbReference type="VEuPathDB" id="FungiDB:CR_09310W_A"/>
<dbReference type="GeneID" id="3641923"/>
<sequence>MTKIESINKLLKWAESNGAQISPDVEFKEISKNYIGAIYKGNKVPDSPFCPISIPSKLIITPQTAFKEFSKSLKNTDINDNSILKLHLCHERLNGNSFFYPYLNLLPSLSEIDSPYTWSANDKSYLQGTNLGNSLKENLVTLVEEWWKAINALHDDLPKPEQHYINMKFYYEYKFYTDDDLNKYLNDENIENWTSFPNYLWASLILKSRSFPAYLIDKNNKQDSAMLLPVVDLLNHNSKSKVHWDVSDNYFKFSSESIVPGKEIFNNYGLKGNEELLLAYGFCIENNSQDSVALKIKMPEEKIKAIEEYGIKLPTIDDYTNSVVANDAPSTAETKHQDGVLFFINNENIPSNLIETFQFLVQNEWETGITLRMKLSGLNHLRAALETKKNLLKLDVPQDSQKHKYILWYIESQFKIFTSAIKSIKRMEKEILKDEKTHLTTLKNVFKKDCKFQQSMLFLGFADYDAVLESQFQDQCWLLWLIRCYNRDQYTNDSECLPMWIHDLFVKLRKNTDISAQEVLNYKPIYENLIPDLSVQIPEIYGKGQWTLSEFIIAAKLLDLVGFVRGKEQECILVEQTYS</sequence>
<evidence type="ECO:0000256" key="1">
    <source>
        <dbReference type="PIRNR" id="PIRNR037136"/>
    </source>
</evidence>
<evidence type="ECO:0000259" key="2">
    <source>
        <dbReference type="Pfam" id="PF00856"/>
    </source>
</evidence>
<organism evidence="4 5">
    <name type="scientific">Candida albicans (strain SC5314 / ATCC MYA-2876)</name>
    <name type="common">Yeast</name>
    <dbReference type="NCBI Taxonomy" id="237561"/>
    <lineage>
        <taxon>Eukaryota</taxon>
        <taxon>Fungi</taxon>
        <taxon>Dikarya</taxon>
        <taxon>Ascomycota</taxon>
        <taxon>Saccharomycotina</taxon>
        <taxon>Pichiomycetes</taxon>
        <taxon>Debaryomycetaceae</taxon>
        <taxon>Candida/Lodderomyces clade</taxon>
        <taxon>Candida</taxon>
    </lineage>
</organism>
<evidence type="ECO:0000313" key="3">
    <source>
        <dbReference type="CGD" id="CAL0000179997"/>
    </source>
</evidence>
<reference evidence="4 5" key="3">
    <citation type="journal article" date="2013" name="Genome Biol.">
        <title>Assembly of a phased diploid Candida albicans genome facilitates allele-specific measurements and provides a simple model for repeat and indel structure.</title>
        <authorList>
            <person name="Muzzey D."/>
            <person name="Schwartz K."/>
            <person name="Weissman J.S."/>
            <person name="Sherlock G."/>
        </authorList>
    </citation>
    <scope>NUCLEOTIDE SEQUENCE [LARGE SCALE GENOMIC DNA]</scope>
    <source>
        <strain evidence="5">SC5314 / ATCC MYA-2876</strain>
    </source>
</reference>
<dbReference type="Gene3D" id="3.90.1410.10">
    <property type="entry name" value="set domain protein methyltransferase, domain 1"/>
    <property type="match status" value="1"/>
</dbReference>
<dbReference type="CGD" id="CAL0000179997">
    <property type="gene designation" value="orf19.7326"/>
</dbReference>
<dbReference type="FunCoup" id="A0A1D8PTX3">
    <property type="interactions" value="354"/>
</dbReference>
<dbReference type="CDD" id="cd19180">
    <property type="entry name" value="SET_SpSET10-like"/>
    <property type="match status" value="1"/>
</dbReference>
<dbReference type="InterPro" id="IPR017119">
    <property type="entry name" value="Efm1/Rkm1"/>
</dbReference>
<dbReference type="InterPro" id="IPR046341">
    <property type="entry name" value="SET_dom_sf"/>
</dbReference>
<dbReference type="STRING" id="237561.A0A1D8PTX3"/>
<dbReference type="GO" id="GO:0005634">
    <property type="term" value="C:nucleus"/>
    <property type="evidence" value="ECO:0000318"/>
    <property type="project" value="GO_Central"/>
</dbReference>
<keyword evidence="1" id="KW-0949">S-adenosyl-L-methionine</keyword>
<keyword evidence="1" id="KW-0489">Methyltransferase</keyword>
<dbReference type="PANTHER" id="PTHR13271:SF147">
    <property type="entry name" value="PROTEIN-LYSINE N-METHYLTRANSFERASE EFM1-RELATED"/>
    <property type="match status" value="1"/>
</dbReference>
<dbReference type="Pfam" id="PF00856">
    <property type="entry name" value="SET"/>
    <property type="match status" value="1"/>
</dbReference>
<dbReference type="SMR" id="A0A1D8PTX3"/>
<comment type="function">
    <text evidence="1">S-adenosyl-L-methionine-dependent protein-lysine N-methyltransferase.</text>
</comment>
<dbReference type="OrthoDB" id="42889at2759"/>
<dbReference type="SUPFAM" id="SSF82199">
    <property type="entry name" value="SET domain"/>
    <property type="match status" value="1"/>
</dbReference>